<dbReference type="InterPro" id="IPR012223">
    <property type="entry name" value="TEII"/>
</dbReference>
<dbReference type="GO" id="GO:0008610">
    <property type="term" value="P:lipid biosynthetic process"/>
    <property type="evidence" value="ECO:0007669"/>
    <property type="project" value="TreeGrafter"/>
</dbReference>
<dbReference type="Gene3D" id="3.40.50.1820">
    <property type="entry name" value="alpha/beta hydrolase"/>
    <property type="match status" value="1"/>
</dbReference>
<evidence type="ECO:0000256" key="1">
    <source>
        <dbReference type="ARBA" id="ARBA00007169"/>
    </source>
</evidence>
<evidence type="ECO:0000313" key="3">
    <source>
        <dbReference type="EMBL" id="AKP45393.1"/>
    </source>
</evidence>
<reference evidence="3" key="2">
    <citation type="submission" date="2015-02" db="EMBL/GenBank/DDBJ databases">
        <authorList>
            <person name="Baumann S."/>
            <person name="Herrmann J."/>
            <person name="Raju R."/>
            <person name="Steinmetz H."/>
            <person name="Mohr K.I."/>
            <person name="Huettel S."/>
            <person name="Harmrolfs K."/>
            <person name="Stadler M."/>
            <person name="Mueller R."/>
        </authorList>
    </citation>
    <scope>NUCLEOTIDE SEQUENCE</scope>
    <source>
        <strain evidence="3">Cbv34</strain>
    </source>
</reference>
<evidence type="ECO:0000259" key="2">
    <source>
        <dbReference type="Pfam" id="PF00975"/>
    </source>
</evidence>
<dbReference type="PANTHER" id="PTHR11487:SF0">
    <property type="entry name" value="S-ACYL FATTY ACID SYNTHASE THIOESTERASE, MEDIUM CHAIN"/>
    <property type="match status" value="1"/>
</dbReference>
<reference evidence="3" key="1">
    <citation type="journal article" date="2014" name="Angew. Chem. Int. Ed. Engl.">
        <title>Cystobactamids: myxobacterial topoisomerase inhibitors exhibiting potent antibacterial activity.</title>
        <authorList>
            <person name="Baumann S."/>
            <person name="Herrmann J."/>
            <person name="Raju R."/>
            <person name="Steinmetz H."/>
            <person name="Mohr K.I."/>
            <person name="Huttel S."/>
            <person name="Harmrolfs K."/>
            <person name="Stadler M."/>
            <person name="Muller R."/>
        </authorList>
    </citation>
    <scope>NUCLEOTIDE SEQUENCE</scope>
    <source>
        <strain evidence="3">Cbv34</strain>
    </source>
</reference>
<proteinExistence type="inferred from homology"/>
<dbReference type="Pfam" id="PF00975">
    <property type="entry name" value="Thioesterase"/>
    <property type="match status" value="1"/>
</dbReference>
<organism evidence="3">
    <name type="scientific">Cystobacter sp. Cbv34</name>
    <dbReference type="NCBI Taxonomy" id="1679164"/>
    <lineage>
        <taxon>Bacteria</taxon>
        <taxon>Pseudomonadati</taxon>
        <taxon>Myxococcota</taxon>
        <taxon>Myxococcia</taxon>
        <taxon>Myxococcales</taxon>
        <taxon>Cystobacterineae</taxon>
        <taxon>Archangiaceae</taxon>
        <taxon>Cystobacter</taxon>
    </lineage>
</organism>
<gene>
    <name evidence="3" type="primary">cysE</name>
</gene>
<feature type="domain" description="Thioesterase" evidence="2">
    <location>
        <begin position="13"/>
        <end position="235"/>
    </location>
</feature>
<dbReference type="SUPFAM" id="SSF53474">
    <property type="entry name" value="alpha/beta-Hydrolases"/>
    <property type="match status" value="1"/>
</dbReference>
<dbReference type="EMBL" id="KP836244">
    <property type="protein sequence ID" value="AKP45393.1"/>
    <property type="molecule type" value="Genomic_DNA"/>
</dbReference>
<dbReference type="PANTHER" id="PTHR11487">
    <property type="entry name" value="THIOESTERASE"/>
    <property type="match status" value="1"/>
</dbReference>
<sequence>MIAFNPQARPRLRLFCFPYAGGDANIFRDWAAAMPEGVEVLGVQYPGRGTNLALPPISDCDEMASQLLAVMTPLLGINFAFFGHSNGALISFEVARRLHDELKGRMRHHFLSAKSAPHYPNNRSKISGLNDEDFLRAIRKMGGTPQEVLDDARLMQILLPRLRADFALGETYVFRPGPTLTCDVSILRGESDHLVDGEFVQRWSELTTGGASQYAIDGGHFFLNSHKSQVVALVRAALLECVL</sequence>
<name>A0A0H4NZ07_9BACT</name>
<dbReference type="InterPro" id="IPR029058">
    <property type="entry name" value="AB_hydrolase_fold"/>
</dbReference>
<dbReference type="InterPro" id="IPR001031">
    <property type="entry name" value="Thioesterase"/>
</dbReference>
<comment type="similarity">
    <text evidence="1">Belongs to the thioesterase family.</text>
</comment>
<accession>A0A0H4NZ07</accession>
<protein>
    <submittedName>
        <fullName evidence="3">Type II thioesterase</fullName>
    </submittedName>
</protein>
<dbReference type="AlphaFoldDB" id="A0A0H4NZ07"/>